<dbReference type="AlphaFoldDB" id="A0A1S1P7Y9"/>
<evidence type="ECO:0000313" key="1">
    <source>
        <dbReference type="EMBL" id="OHV17421.1"/>
    </source>
</evidence>
<protein>
    <submittedName>
        <fullName evidence="1">Uncharacterized protein</fullName>
    </submittedName>
</protein>
<reference evidence="1 2" key="1">
    <citation type="submission" date="2016-10" db="EMBL/GenBank/DDBJ databases">
        <title>Draft genome sequence of Methylobacterium extorquens CP3, a seed endophyte of Crotalaria pumila with plant growth-promoting and metal tolerance properties.</title>
        <authorList>
            <person name="Sanchez-Lopez A.S."/>
            <person name="Van Hamme J.D."/>
            <person name="Thijs S."/>
            <person name="Mcammond B.M."/>
            <person name="Stevens V."/>
            <person name="Gonzalez-Chavez M.D.C."/>
            <person name="Vangronsveld J."/>
        </authorList>
    </citation>
    <scope>NUCLEOTIDE SEQUENCE [LARGE SCALE GENOMIC DNA]</scope>
    <source>
        <strain evidence="1 2">CP3</strain>
    </source>
</reference>
<accession>A0A1S1P7Y9</accession>
<sequence>MRIICAAWQQRIPISGDPANGTGQVGGFVQLAQLDRSAASSVIAHRWPDAIGAQPAPCETRKSPSLLRLAKERCRPRHEIYSPSARHAVAEVSWALDPGTISTSR</sequence>
<proteinExistence type="predicted"/>
<comment type="caution">
    <text evidence="1">The sequence shown here is derived from an EMBL/GenBank/DDBJ whole genome shotgun (WGS) entry which is preliminary data.</text>
</comment>
<dbReference type="Proteomes" id="UP000180215">
    <property type="component" value="Unassembled WGS sequence"/>
</dbReference>
<gene>
    <name evidence="1" type="ORF">BK022_05725</name>
</gene>
<name>A0A1S1P7Y9_METEX</name>
<evidence type="ECO:0000313" key="2">
    <source>
        <dbReference type="Proteomes" id="UP000180215"/>
    </source>
</evidence>
<dbReference type="EMBL" id="MNAO01000040">
    <property type="protein sequence ID" value="OHV17421.1"/>
    <property type="molecule type" value="Genomic_DNA"/>
</dbReference>
<organism evidence="1 2">
    <name type="scientific">Methylorubrum extorquens</name>
    <name type="common">Methylobacterium dichloromethanicum</name>
    <name type="synonym">Methylobacterium extorquens</name>
    <dbReference type="NCBI Taxonomy" id="408"/>
    <lineage>
        <taxon>Bacteria</taxon>
        <taxon>Pseudomonadati</taxon>
        <taxon>Pseudomonadota</taxon>
        <taxon>Alphaproteobacteria</taxon>
        <taxon>Hyphomicrobiales</taxon>
        <taxon>Methylobacteriaceae</taxon>
        <taxon>Methylorubrum</taxon>
    </lineage>
</organism>